<keyword evidence="2" id="KW-1185">Reference proteome</keyword>
<organism evidence="1 2">
    <name type="scientific">Shewanella oneidensis (strain ATCC 700550 / JCM 31522 / CIP 106686 / LMG 19005 / NCIMB 14063 / MR-1)</name>
    <dbReference type="NCBI Taxonomy" id="211586"/>
    <lineage>
        <taxon>Bacteria</taxon>
        <taxon>Pseudomonadati</taxon>
        <taxon>Pseudomonadota</taxon>
        <taxon>Gammaproteobacteria</taxon>
        <taxon>Alteromonadales</taxon>
        <taxon>Shewanellaceae</taxon>
        <taxon>Shewanella</taxon>
    </lineage>
</organism>
<gene>
    <name evidence="1" type="ordered locus">SO_0062</name>
</gene>
<evidence type="ECO:0000313" key="1">
    <source>
        <dbReference type="EMBL" id="AAN53149.1"/>
    </source>
</evidence>
<reference evidence="1 2" key="3">
    <citation type="journal article" date="2008" name="Appl. Environ. Microbiol.">
        <title>Identification of mobile elements and pseudogenes in the Shewanella oneidensis MR-1 genome.</title>
        <authorList>
            <person name="Romine M.F."/>
            <person name="Carlson T.S."/>
            <person name="Norbeck A.D."/>
            <person name="McCue L.A."/>
            <person name="Lipton M.S."/>
        </authorList>
    </citation>
    <scope>NUCLEOTIDE SEQUENCE [LARGE SCALE GENOMIC DNA]</scope>
    <source>
        <strain evidence="2">ATCC 700550 / JCM 31522 / CIP 106686 / LMG 19005 / NCIMB 14063 / MR-1</strain>
    </source>
</reference>
<dbReference type="Proteomes" id="UP000008186">
    <property type="component" value="Chromosome"/>
</dbReference>
<dbReference type="BioCyc" id="SONE211586:G1GMP-64-MONOMER"/>
<accession>Q8EKN0</accession>
<name>Q8EKN0_SHEON</name>
<dbReference type="KEGG" id="son:SO_0062"/>
<dbReference type="HOGENOM" id="CLU_1958073_0_0_6"/>
<evidence type="ECO:0000313" key="2">
    <source>
        <dbReference type="Proteomes" id="UP000008186"/>
    </source>
</evidence>
<reference evidence="1 2" key="4">
    <citation type="journal article" date="2011" name="BMC Genomics">
        <title>Genome-wide protein localization prediction strategies for gram negative bacteria.</title>
        <authorList>
            <person name="Romine M.F."/>
        </authorList>
    </citation>
    <scope>NUCLEOTIDE SEQUENCE [LARGE SCALE GENOMIC DNA]</scope>
    <source>
        <strain evidence="2">ATCC 700550 / JCM 31522 / CIP 106686 / LMG 19005 / NCIMB 14063 / MR-1</strain>
    </source>
</reference>
<dbReference type="PATRIC" id="fig|211586.12.peg.62"/>
<reference evidence="1 2" key="2">
    <citation type="journal article" date="2005" name="Proteomics">
        <title>Global detection and characterization of hypothetical proteins in Shewanella oneidensis MR-1 using LC-MS based proteomics.</title>
        <authorList>
            <person name="Elias D.A."/>
            <person name="Monroe M.E."/>
            <person name="Marshall M.J."/>
            <person name="Romine M.F."/>
            <person name="Belieav A.S."/>
            <person name="Fredrickson J.K."/>
            <person name="Anderson G.A."/>
            <person name="Smith R.D."/>
            <person name="Lipton M.S."/>
        </authorList>
    </citation>
    <scope>NUCLEOTIDE SEQUENCE [LARGE SCALE GENOMIC DNA]</scope>
    <source>
        <strain evidence="2">ATCC 700550 / JCM 31522 / CIP 106686 / LMG 19005 / NCIMB 14063 / MR-1</strain>
    </source>
</reference>
<reference evidence="1 2" key="1">
    <citation type="journal article" date="2002" name="Nat. Biotechnol.">
        <title>Genome sequence of the dissimilatory metal ion-reducing bacterium Shewanella oneidensis.</title>
        <authorList>
            <person name="Heidelberg J.F."/>
            <person name="Paulsen I.T."/>
            <person name="Nelson K.E."/>
            <person name="Gaidos E.J."/>
            <person name="Nelson W.C."/>
            <person name="Read T.D."/>
            <person name="Eisen J.A."/>
            <person name="Seshadri R."/>
            <person name="Ward N."/>
            <person name="Methe B."/>
            <person name="Clayton R.A."/>
            <person name="Meyer T."/>
            <person name="Tsapin A."/>
            <person name="Scott J."/>
            <person name="Beanan M."/>
            <person name="Brinkac L."/>
            <person name="Daugherty S."/>
            <person name="DeBoy R.T."/>
            <person name="Dodson R.J."/>
            <person name="Durkin A.S."/>
            <person name="Haft D.H."/>
            <person name="Kolonay J.F."/>
            <person name="Madupu R."/>
            <person name="Peterson J.D."/>
            <person name="Umayam L.A."/>
            <person name="White O."/>
            <person name="Wolf A.M."/>
            <person name="Vamathevan J."/>
            <person name="Weidman J."/>
            <person name="Impraim M."/>
            <person name="Lee K."/>
            <person name="Berry K."/>
            <person name="Lee C."/>
            <person name="Mueller J."/>
            <person name="Khouri H."/>
            <person name="Gill J."/>
            <person name="Utterback T.R."/>
            <person name="McDonald L.A."/>
            <person name="Feldblyum T.V."/>
            <person name="Smith H.O."/>
            <person name="Venter J.C."/>
            <person name="Nealson K.H."/>
            <person name="Fraser C.M."/>
        </authorList>
    </citation>
    <scope>NUCLEOTIDE SEQUENCE [LARGE SCALE GENOMIC DNA]</scope>
    <source>
        <strain evidence="2">ATCC 700550 / JCM 31522 / CIP 106686 / LMG 19005 / NCIMB 14063 / MR-1</strain>
    </source>
</reference>
<protein>
    <submittedName>
        <fullName evidence="1">Toxin-antitoxin system antidote</fullName>
    </submittedName>
</protein>
<proteinExistence type="predicted"/>
<dbReference type="EMBL" id="AE014299">
    <property type="protein sequence ID" value="AAN53149.1"/>
    <property type="molecule type" value="Genomic_DNA"/>
</dbReference>
<dbReference type="AlphaFoldDB" id="Q8EKN0"/>
<dbReference type="RefSeq" id="WP_011070476.1">
    <property type="nucleotide sequence ID" value="NC_004347.2"/>
</dbReference>
<sequence>MSDMKNVESDTQINQMLNMRNQLAGQMAALDRELQILLLKQKRDGFQPLTQQTVQEMVAEHMGQLKVKELTLFADIAPATYYKIMSKLESVKIGTLKTLLNTIGLDLFIGKKAPDVSVQISASNEANS</sequence>
<dbReference type="OrthoDB" id="9876377at2"/>
<dbReference type="STRING" id="211586.SO_0062"/>
<dbReference type="PaxDb" id="211586-SO_0062"/>